<name>A0AA86U2N4_9EUKA</name>
<comment type="caution">
    <text evidence="1">The sequence shown here is derived from an EMBL/GenBank/DDBJ whole genome shotgun (WGS) entry which is preliminary data.</text>
</comment>
<keyword evidence="3" id="KW-1185">Reference proteome</keyword>
<dbReference type="EMBL" id="CAXDID020000110">
    <property type="protein sequence ID" value="CAL6029460.1"/>
    <property type="molecule type" value="Genomic_DNA"/>
</dbReference>
<reference evidence="1" key="1">
    <citation type="submission" date="2023-06" db="EMBL/GenBank/DDBJ databases">
        <authorList>
            <person name="Kurt Z."/>
        </authorList>
    </citation>
    <scope>NUCLEOTIDE SEQUENCE</scope>
</reference>
<sequence>MSRLKRCPPFISANSLCHARHAANICNFRVKRGSHQPACTQPLNIRRTTRTYSVGRHPVSCSCSIQDYFSFHQLQHRSNKSAEFLLEIHHTSNSASCNIRCSTHRLHKNLYIASQTHQKALEQLHRTLYLDEQQLTFIMQLVAFQQSGFKFLTIKIEQIHILTINQDSNSKQLNETFLIADEGVTEDNNSLSQLTHSNDVSVLQIILYFDKQYFRNSQP</sequence>
<reference evidence="2 3" key="2">
    <citation type="submission" date="2024-07" db="EMBL/GenBank/DDBJ databases">
        <authorList>
            <person name="Akdeniz Z."/>
        </authorList>
    </citation>
    <scope>NUCLEOTIDE SEQUENCE [LARGE SCALE GENOMIC DNA]</scope>
</reference>
<protein>
    <submittedName>
        <fullName evidence="2">Hypothetical_protein</fullName>
    </submittedName>
</protein>
<evidence type="ECO:0000313" key="2">
    <source>
        <dbReference type="EMBL" id="CAL6029460.1"/>
    </source>
</evidence>
<proteinExistence type="predicted"/>
<evidence type="ECO:0000313" key="3">
    <source>
        <dbReference type="Proteomes" id="UP001642409"/>
    </source>
</evidence>
<organism evidence="1">
    <name type="scientific">Hexamita inflata</name>
    <dbReference type="NCBI Taxonomy" id="28002"/>
    <lineage>
        <taxon>Eukaryota</taxon>
        <taxon>Metamonada</taxon>
        <taxon>Diplomonadida</taxon>
        <taxon>Hexamitidae</taxon>
        <taxon>Hexamitinae</taxon>
        <taxon>Hexamita</taxon>
    </lineage>
</organism>
<dbReference type="AlphaFoldDB" id="A0AA86U2N4"/>
<dbReference type="Proteomes" id="UP001642409">
    <property type="component" value="Unassembled WGS sequence"/>
</dbReference>
<evidence type="ECO:0000313" key="1">
    <source>
        <dbReference type="EMBL" id="CAI9937571.1"/>
    </source>
</evidence>
<gene>
    <name evidence="1" type="ORF">HINF_LOCUS25216</name>
    <name evidence="2" type="ORF">HINF_LOCUS32337</name>
</gene>
<accession>A0AA86U2N4</accession>
<dbReference type="EMBL" id="CATOUU010000647">
    <property type="protein sequence ID" value="CAI9937571.1"/>
    <property type="molecule type" value="Genomic_DNA"/>
</dbReference>